<dbReference type="SUPFAM" id="SSF51294">
    <property type="entry name" value="Hedgehog/intein (Hint) domain"/>
    <property type="match status" value="1"/>
</dbReference>
<feature type="domain" description="DOD-type homing endonuclease" evidence="8">
    <location>
        <begin position="366"/>
        <end position="507"/>
    </location>
</feature>
<dbReference type="Gene3D" id="3.40.50.300">
    <property type="entry name" value="P-loop containing nucleotide triphosphate hydrolases"/>
    <property type="match status" value="2"/>
</dbReference>
<dbReference type="Pfam" id="PF02562">
    <property type="entry name" value="PhoH"/>
    <property type="match status" value="2"/>
</dbReference>
<keyword evidence="4" id="KW-0547">Nucleotide-binding</keyword>
<gene>
    <name evidence="9" type="ORF">ETD96_32285</name>
</gene>
<evidence type="ECO:0000256" key="3">
    <source>
        <dbReference type="ARBA" id="ARBA00022490"/>
    </source>
</evidence>
<dbReference type="InterPro" id="IPR027434">
    <property type="entry name" value="Homing_endonucl"/>
</dbReference>
<accession>A0A5S4GE46</accession>
<comment type="caution">
    <text evidence="9">The sequence shown here is derived from an EMBL/GenBank/DDBJ whole genome shotgun (WGS) entry which is preliminary data.</text>
</comment>
<dbReference type="GO" id="GO:0004519">
    <property type="term" value="F:endonuclease activity"/>
    <property type="evidence" value="ECO:0007669"/>
    <property type="project" value="InterPro"/>
</dbReference>
<evidence type="ECO:0000256" key="2">
    <source>
        <dbReference type="ARBA" id="ARBA00010393"/>
    </source>
</evidence>
<name>A0A5S4GE46_9ACTN</name>
<sequence length="716" mass="78402">MVESTHTRATRTGRDDRNGSRSQIKIVVPDDHSMVSLLGSRDELLHAIEQAFGSDIDIHVRGNEITVTGAGDDTDLVSRLFTEMLELLKGGTQLTPDAVERSLAMLRGESGARPAEVLTLDVLSSRGRTIRPKTLNQRRYVDAIDKHTIVFGIGPAGTGKTYLAMAKAVRALQDKQVNRIILTRPAVEAGERLGFLPGTLYEKIDPYLRPLYDALHDMVDPDSIPRLMAAGTIEVAPLAYMRGRAQPVSTRVLTPDGFRPIGELRVGDLVIGSNGEPTPVLGVYPQGEKEIFRLTAQDGASTLCTADHLWSVTTRADRRRGNPPRVLETREMIGNLRAAHARRYELPLLSGPVEFPARDVPMDPYALGLLLGDGCLTGSTTPSFTTGDPELAEALGGLLPGVSVRHKTGPDYVLNRIADPGQVMTIENPVTGVMRRMGLCGTRSETKFVPEEYLYNSAQVRLAVLQGLLDADGGPVAQDARTCRVQYTTTSRRLRDDVLFLVRSLGGVGYHRVRPVRGRAPGRANGRPVSHRHDAFALDLRLPPGVVPFRLGRKLDKYRATGGGRPMRFIDSIEPAGSAEAVCIQVAAADSLYVTEDFLLTHNTLNDSFIILDEAQNTSPEQMKMFLTRLGFGSKVVVTGDVTQVDLPSGQTSGLRVVQDILEGVEDIDFCRLDSRDVVRHKLVTDIVDAYNRWDEERVPDVRQGGRGGPRKRGRQ</sequence>
<dbReference type="CDD" id="cd00081">
    <property type="entry name" value="Hint"/>
    <property type="match status" value="1"/>
</dbReference>
<proteinExistence type="inferred from homology"/>
<dbReference type="InterPro" id="IPR003587">
    <property type="entry name" value="Hint_dom_N"/>
</dbReference>
<dbReference type="Gene3D" id="3.10.28.10">
    <property type="entry name" value="Homing endonucleases"/>
    <property type="match status" value="1"/>
</dbReference>
<organism evidence="9 10">
    <name type="scientific">Actinomadura geliboluensis</name>
    <dbReference type="NCBI Taxonomy" id="882440"/>
    <lineage>
        <taxon>Bacteria</taxon>
        <taxon>Bacillati</taxon>
        <taxon>Actinomycetota</taxon>
        <taxon>Actinomycetes</taxon>
        <taxon>Streptosporangiales</taxon>
        <taxon>Thermomonosporaceae</taxon>
        <taxon>Actinomadura</taxon>
    </lineage>
</organism>
<keyword evidence="3" id="KW-0963">Cytoplasm</keyword>
<comment type="subcellular location">
    <subcellularLocation>
        <location evidence="1">Cytoplasm</location>
    </subcellularLocation>
</comment>
<dbReference type="InterPro" id="IPR004042">
    <property type="entry name" value="Intein_endonuc_central"/>
</dbReference>
<dbReference type="SUPFAM" id="SSF52540">
    <property type="entry name" value="P-loop containing nucleoside triphosphate hydrolases"/>
    <property type="match status" value="2"/>
</dbReference>
<evidence type="ECO:0000256" key="6">
    <source>
        <dbReference type="ARBA" id="ARBA00039970"/>
    </source>
</evidence>
<dbReference type="GO" id="GO:0005829">
    <property type="term" value="C:cytosol"/>
    <property type="evidence" value="ECO:0007669"/>
    <property type="project" value="TreeGrafter"/>
</dbReference>
<dbReference type="SMART" id="SM00306">
    <property type="entry name" value="HintN"/>
    <property type="match status" value="1"/>
</dbReference>
<dbReference type="InterPro" id="IPR003714">
    <property type="entry name" value="PhoH"/>
</dbReference>
<dbReference type="GO" id="GO:0005524">
    <property type="term" value="F:ATP binding"/>
    <property type="evidence" value="ECO:0007669"/>
    <property type="project" value="UniProtKB-KW"/>
</dbReference>
<dbReference type="Pfam" id="PF14528">
    <property type="entry name" value="LAGLIDADG_3"/>
    <property type="match status" value="1"/>
</dbReference>
<dbReference type="EMBL" id="VCKZ01000313">
    <property type="protein sequence ID" value="TMR31139.1"/>
    <property type="molecule type" value="Genomic_DNA"/>
</dbReference>
<dbReference type="PANTHER" id="PTHR30473:SF1">
    <property type="entry name" value="PHOH-LIKE PROTEIN"/>
    <property type="match status" value="1"/>
</dbReference>
<evidence type="ECO:0000313" key="9">
    <source>
        <dbReference type="EMBL" id="TMR31139.1"/>
    </source>
</evidence>
<reference evidence="9 10" key="1">
    <citation type="submission" date="2019-05" db="EMBL/GenBank/DDBJ databases">
        <title>Draft genome sequence of Actinomadura geliboluensis A8036.</title>
        <authorList>
            <person name="Saricaoglu S."/>
            <person name="Isik K."/>
        </authorList>
    </citation>
    <scope>NUCLEOTIDE SEQUENCE [LARGE SCALE GENOMIC DNA]</scope>
    <source>
        <strain evidence="9 10">A8036</strain>
    </source>
</reference>
<comment type="similarity">
    <text evidence="2">Belongs to the PhoH family.</text>
</comment>
<dbReference type="InterPro" id="IPR004860">
    <property type="entry name" value="LAGLIDADG_dom"/>
</dbReference>
<protein>
    <recommendedName>
        <fullName evidence="6">PhoH-like protein</fullName>
    </recommendedName>
</protein>
<evidence type="ECO:0000256" key="5">
    <source>
        <dbReference type="ARBA" id="ARBA00022840"/>
    </source>
</evidence>
<dbReference type="OrthoDB" id="9805148at2"/>
<evidence type="ECO:0000259" key="8">
    <source>
        <dbReference type="PROSITE" id="PS50819"/>
    </source>
</evidence>
<evidence type="ECO:0000256" key="4">
    <source>
        <dbReference type="ARBA" id="ARBA00022741"/>
    </source>
</evidence>
<dbReference type="PROSITE" id="PS50819">
    <property type="entry name" value="INTEIN_ENDONUCLEASE"/>
    <property type="match status" value="1"/>
</dbReference>
<evidence type="ECO:0000256" key="1">
    <source>
        <dbReference type="ARBA" id="ARBA00004496"/>
    </source>
</evidence>
<dbReference type="Gene3D" id="2.170.16.10">
    <property type="entry name" value="Hedgehog/Intein (Hint) domain"/>
    <property type="match status" value="1"/>
</dbReference>
<keyword evidence="10" id="KW-1185">Reference proteome</keyword>
<dbReference type="InterPro" id="IPR036844">
    <property type="entry name" value="Hint_dom_sf"/>
</dbReference>
<dbReference type="AlphaFoldDB" id="A0A5S4GE46"/>
<dbReference type="InterPro" id="IPR051451">
    <property type="entry name" value="PhoH2-like"/>
</dbReference>
<dbReference type="Proteomes" id="UP000305238">
    <property type="component" value="Unassembled WGS sequence"/>
</dbReference>
<dbReference type="PANTHER" id="PTHR30473">
    <property type="entry name" value="PROTEIN PHOH"/>
    <property type="match status" value="1"/>
</dbReference>
<feature type="region of interest" description="Disordered" evidence="7">
    <location>
        <begin position="1"/>
        <end position="21"/>
    </location>
</feature>
<evidence type="ECO:0000256" key="7">
    <source>
        <dbReference type="SAM" id="MobiDB-lite"/>
    </source>
</evidence>
<evidence type="ECO:0000313" key="10">
    <source>
        <dbReference type="Proteomes" id="UP000305238"/>
    </source>
</evidence>
<dbReference type="InterPro" id="IPR027417">
    <property type="entry name" value="P-loop_NTPase"/>
</dbReference>
<keyword evidence="5" id="KW-0067">ATP-binding</keyword>